<dbReference type="InterPro" id="IPR023210">
    <property type="entry name" value="NADP_OxRdtase_dom"/>
</dbReference>
<dbReference type="STRING" id="77166.U4U052"/>
<dbReference type="Pfam" id="PF00248">
    <property type="entry name" value="Aldo_ket_red"/>
    <property type="match status" value="1"/>
</dbReference>
<evidence type="ECO:0000256" key="5">
    <source>
        <dbReference type="PIRSR" id="PIRSR000097-2"/>
    </source>
</evidence>
<dbReference type="EMBL" id="KB631815">
    <property type="protein sequence ID" value="ERL86447.1"/>
    <property type="molecule type" value="Genomic_DNA"/>
</dbReference>
<keyword evidence="3" id="KW-0560">Oxidoreductase</keyword>
<dbReference type="CDD" id="cd19136">
    <property type="entry name" value="AKR_DrGR-like"/>
    <property type="match status" value="1"/>
</dbReference>
<dbReference type="Proteomes" id="UP000030742">
    <property type="component" value="Unassembled WGS sequence"/>
</dbReference>
<feature type="binding site" evidence="5">
    <location>
        <position position="134"/>
    </location>
    <ligand>
        <name>substrate</name>
    </ligand>
</feature>
<reference evidence="8 9" key="1">
    <citation type="journal article" date="2013" name="Genome Biol.">
        <title>Draft genome of the mountain pine beetle, Dendroctonus ponderosae Hopkins, a major forest pest.</title>
        <authorList>
            <person name="Keeling C.I."/>
            <person name="Yuen M.M."/>
            <person name="Liao N.Y."/>
            <person name="Docking T.R."/>
            <person name="Chan S.K."/>
            <person name="Taylor G.A."/>
            <person name="Palmquist D.L."/>
            <person name="Jackman S.D."/>
            <person name="Nguyen A."/>
            <person name="Li M."/>
            <person name="Henderson H."/>
            <person name="Janes J.K."/>
            <person name="Zhao Y."/>
            <person name="Pandoh P."/>
            <person name="Moore R."/>
            <person name="Sperling F.A."/>
            <person name="Huber D.P."/>
            <person name="Birol I."/>
            <person name="Jones S.J."/>
            <person name="Bohlmann J."/>
        </authorList>
    </citation>
    <scope>NUCLEOTIDE SEQUENCE</scope>
</reference>
<gene>
    <name evidence="8" type="ORF">D910_03854</name>
</gene>
<dbReference type="FunFam" id="3.20.20.100:FF:000002">
    <property type="entry name" value="2,5-diketo-D-gluconic acid reductase A"/>
    <property type="match status" value="1"/>
</dbReference>
<feature type="domain" description="NADP-dependent oxidoreductase" evidence="7">
    <location>
        <begin position="50"/>
        <end position="293"/>
    </location>
</feature>
<dbReference type="PANTHER" id="PTHR43827">
    <property type="entry name" value="2,5-DIKETO-D-GLUCONIC ACID REDUCTASE"/>
    <property type="match status" value="1"/>
</dbReference>
<organism evidence="8 9">
    <name type="scientific">Dendroctonus ponderosae</name>
    <name type="common">Mountain pine beetle</name>
    <dbReference type="NCBI Taxonomy" id="77166"/>
    <lineage>
        <taxon>Eukaryota</taxon>
        <taxon>Metazoa</taxon>
        <taxon>Ecdysozoa</taxon>
        <taxon>Arthropoda</taxon>
        <taxon>Hexapoda</taxon>
        <taxon>Insecta</taxon>
        <taxon>Pterygota</taxon>
        <taxon>Neoptera</taxon>
        <taxon>Endopterygota</taxon>
        <taxon>Coleoptera</taxon>
        <taxon>Polyphaga</taxon>
        <taxon>Cucujiformia</taxon>
        <taxon>Curculionidae</taxon>
        <taxon>Scolytinae</taxon>
        <taxon>Dendroctonus</taxon>
    </lineage>
</organism>
<protein>
    <recommendedName>
        <fullName evidence="7">NADP-dependent oxidoreductase domain-containing protein</fullName>
    </recommendedName>
</protein>
<evidence type="ECO:0000256" key="2">
    <source>
        <dbReference type="ARBA" id="ARBA00022857"/>
    </source>
</evidence>
<dbReference type="Gene3D" id="3.20.20.100">
    <property type="entry name" value="NADP-dependent oxidoreductase domain"/>
    <property type="match status" value="1"/>
</dbReference>
<evidence type="ECO:0000313" key="9">
    <source>
        <dbReference type="Proteomes" id="UP000030742"/>
    </source>
</evidence>
<dbReference type="AlphaFoldDB" id="U4U052"/>
<evidence type="ECO:0000256" key="6">
    <source>
        <dbReference type="PIRSR" id="PIRSR000097-3"/>
    </source>
</evidence>
<dbReference type="PANTHER" id="PTHR43827:SF3">
    <property type="entry name" value="NADP-DEPENDENT OXIDOREDUCTASE DOMAIN-CONTAINING PROTEIN"/>
    <property type="match status" value="1"/>
</dbReference>
<evidence type="ECO:0000313" key="8">
    <source>
        <dbReference type="EMBL" id="ERL86447.1"/>
    </source>
</evidence>
<evidence type="ECO:0000256" key="1">
    <source>
        <dbReference type="ARBA" id="ARBA00007905"/>
    </source>
</evidence>
<dbReference type="InterPro" id="IPR020471">
    <property type="entry name" value="AKR"/>
</dbReference>
<dbReference type="SUPFAM" id="SSF51430">
    <property type="entry name" value="NAD(P)-linked oxidoreductase"/>
    <property type="match status" value="1"/>
</dbReference>
<feature type="active site" description="Proton donor" evidence="4">
    <location>
        <position position="73"/>
    </location>
</feature>
<evidence type="ECO:0000256" key="3">
    <source>
        <dbReference type="ARBA" id="ARBA00023002"/>
    </source>
</evidence>
<proteinExistence type="inferred from homology"/>
<dbReference type="InterPro" id="IPR036812">
    <property type="entry name" value="NAD(P)_OxRdtase_dom_sf"/>
</dbReference>
<dbReference type="OrthoDB" id="416253at2759"/>
<name>U4U052_DENPD</name>
<dbReference type="PRINTS" id="PR00069">
    <property type="entry name" value="ALDKETRDTASE"/>
</dbReference>
<accession>U4U052</accession>
<evidence type="ECO:0000259" key="7">
    <source>
        <dbReference type="Pfam" id="PF00248"/>
    </source>
</evidence>
<dbReference type="GO" id="GO:0016616">
    <property type="term" value="F:oxidoreductase activity, acting on the CH-OH group of donors, NAD or NADP as acceptor"/>
    <property type="evidence" value="ECO:0007669"/>
    <property type="project" value="UniProtKB-ARBA"/>
</dbReference>
<dbReference type="InterPro" id="IPR018170">
    <property type="entry name" value="Aldo/ket_reductase_CS"/>
</dbReference>
<sequence length="308" mass="34737">MSFKMHTGDLIPLLGLKAPENFNANASNRITWFSNNLPIPDGTYMIDGYENTLKILDQALAVGYRLFDTAKMYHNESEIGRALKQLLPKHNLQRKDVFITTKLLPSDHGAKAYQAIKESLAKLDCDYIDLYLIHWPGTYGGSSSKQPQTRAESWRQLIKAQKEGLVKNIGVSNYTVRHLNELSTVCEGVLPAVNQIEWHPYYHPFDVLEFCKANGILVQAYMPLGSGSRNLLNDPEVRKVAEQLGKTNGQVILKWSLQQGVGVIPKAASKLHMEENSQLDFTLPEEAMKTLSNLKKHVKYDWDPEGVN</sequence>
<dbReference type="PIRSF" id="PIRSF000097">
    <property type="entry name" value="AKR"/>
    <property type="match status" value="1"/>
</dbReference>
<comment type="similarity">
    <text evidence="1">Belongs to the aldo/keto reductase family.</text>
</comment>
<keyword evidence="2" id="KW-0521">NADP</keyword>
<dbReference type="PROSITE" id="PS00798">
    <property type="entry name" value="ALDOKETO_REDUCTASE_1"/>
    <property type="match status" value="1"/>
</dbReference>
<evidence type="ECO:0000256" key="4">
    <source>
        <dbReference type="PIRSR" id="PIRSR000097-1"/>
    </source>
</evidence>
<dbReference type="PROSITE" id="PS00062">
    <property type="entry name" value="ALDOKETO_REDUCTASE_2"/>
    <property type="match status" value="1"/>
</dbReference>
<feature type="site" description="Lowers pKa of active site Tyr" evidence="6">
    <location>
        <position position="102"/>
    </location>
</feature>